<dbReference type="NCBIfam" id="TIGR03592">
    <property type="entry name" value="yidC_oxa1_cterm"/>
    <property type="match status" value="1"/>
</dbReference>
<keyword evidence="3" id="KW-1003">Cell membrane</keyword>
<evidence type="ECO:0000256" key="7">
    <source>
        <dbReference type="ARBA" id="ARBA00023136"/>
    </source>
</evidence>
<dbReference type="InterPro" id="IPR028055">
    <property type="entry name" value="YidC/Oxa/ALB_C"/>
</dbReference>
<keyword evidence="2" id="KW-0813">Transport</keyword>
<comment type="subcellular location">
    <subcellularLocation>
        <location evidence="1">Cell membrane</location>
        <topology evidence="1">Multi-pass membrane protein</topology>
    </subcellularLocation>
    <subcellularLocation>
        <location evidence="9">Membrane</location>
        <topology evidence="9">Multi-pass membrane protein</topology>
    </subcellularLocation>
</comment>
<feature type="transmembrane region" description="Helical" evidence="10">
    <location>
        <begin position="196"/>
        <end position="212"/>
    </location>
</feature>
<dbReference type="GO" id="GO:0005886">
    <property type="term" value="C:plasma membrane"/>
    <property type="evidence" value="ECO:0007669"/>
    <property type="project" value="UniProtKB-SubCell"/>
</dbReference>
<gene>
    <name evidence="12" type="ORF">A3D50_00510</name>
</gene>
<evidence type="ECO:0000313" key="13">
    <source>
        <dbReference type="Proteomes" id="UP000178413"/>
    </source>
</evidence>
<feature type="transmembrane region" description="Helical" evidence="10">
    <location>
        <begin position="147"/>
        <end position="164"/>
    </location>
</feature>
<dbReference type="EMBL" id="MHRM01000001">
    <property type="protein sequence ID" value="OHA24666.1"/>
    <property type="molecule type" value="Genomic_DNA"/>
</dbReference>
<evidence type="ECO:0000259" key="11">
    <source>
        <dbReference type="Pfam" id="PF02096"/>
    </source>
</evidence>
<evidence type="ECO:0000256" key="5">
    <source>
        <dbReference type="ARBA" id="ARBA00022927"/>
    </source>
</evidence>
<dbReference type="Pfam" id="PF02096">
    <property type="entry name" value="60KD_IMP"/>
    <property type="match status" value="1"/>
</dbReference>
<evidence type="ECO:0000256" key="3">
    <source>
        <dbReference type="ARBA" id="ARBA00022475"/>
    </source>
</evidence>
<dbReference type="GO" id="GO:0051205">
    <property type="term" value="P:protein insertion into membrane"/>
    <property type="evidence" value="ECO:0007669"/>
    <property type="project" value="TreeGrafter"/>
</dbReference>
<dbReference type="CDD" id="cd20070">
    <property type="entry name" value="5TM_YidC_Alb3"/>
    <property type="match status" value="1"/>
</dbReference>
<dbReference type="GO" id="GO:0032977">
    <property type="term" value="F:membrane insertase activity"/>
    <property type="evidence" value="ECO:0007669"/>
    <property type="project" value="InterPro"/>
</dbReference>
<dbReference type="AlphaFoldDB" id="A0A1G2MLD2"/>
<keyword evidence="5" id="KW-0653">Protein transport</keyword>
<evidence type="ECO:0000256" key="6">
    <source>
        <dbReference type="ARBA" id="ARBA00022989"/>
    </source>
</evidence>
<dbReference type="PANTHER" id="PTHR12428:SF65">
    <property type="entry name" value="CYTOCHROME C OXIDASE ASSEMBLY PROTEIN COX18, MITOCHONDRIAL"/>
    <property type="match status" value="1"/>
</dbReference>
<dbReference type="GO" id="GO:0015031">
    <property type="term" value="P:protein transport"/>
    <property type="evidence" value="ECO:0007669"/>
    <property type="project" value="UniProtKB-KW"/>
</dbReference>
<dbReference type="Proteomes" id="UP000178413">
    <property type="component" value="Unassembled WGS sequence"/>
</dbReference>
<keyword evidence="8" id="KW-0143">Chaperone</keyword>
<proteinExistence type="inferred from homology"/>
<dbReference type="PANTHER" id="PTHR12428">
    <property type="entry name" value="OXA1"/>
    <property type="match status" value="1"/>
</dbReference>
<dbReference type="InterPro" id="IPR047196">
    <property type="entry name" value="YidC_ALB_C"/>
</dbReference>
<keyword evidence="7 10" id="KW-0472">Membrane</keyword>
<keyword evidence="6 10" id="KW-1133">Transmembrane helix</keyword>
<evidence type="ECO:0000256" key="8">
    <source>
        <dbReference type="ARBA" id="ARBA00023186"/>
    </source>
</evidence>
<keyword evidence="4 9" id="KW-0812">Transmembrane</keyword>
<name>A0A1G2MLD2_9BACT</name>
<evidence type="ECO:0000313" key="12">
    <source>
        <dbReference type="EMBL" id="OHA24666.1"/>
    </source>
</evidence>
<dbReference type="InterPro" id="IPR001708">
    <property type="entry name" value="YidC/ALB3/OXA1/COX18"/>
</dbReference>
<feature type="domain" description="Membrane insertase YidC/Oxa/ALB C-terminal" evidence="11">
    <location>
        <begin position="27"/>
        <end position="242"/>
    </location>
</feature>
<evidence type="ECO:0000256" key="10">
    <source>
        <dbReference type="SAM" id="Phobius"/>
    </source>
</evidence>
<dbReference type="STRING" id="1802308.A3D50_00510"/>
<feature type="transmembrane region" description="Helical" evidence="10">
    <location>
        <begin position="95"/>
        <end position="116"/>
    </location>
</feature>
<comment type="caution">
    <text evidence="12">The sequence shown here is derived from an EMBL/GenBank/DDBJ whole genome shotgun (WGS) entry which is preliminary data.</text>
</comment>
<evidence type="ECO:0000256" key="2">
    <source>
        <dbReference type="ARBA" id="ARBA00022448"/>
    </source>
</evidence>
<protein>
    <recommendedName>
        <fullName evidence="11">Membrane insertase YidC/Oxa/ALB C-terminal domain-containing protein</fullName>
    </recommendedName>
</protein>
<evidence type="ECO:0000256" key="4">
    <source>
        <dbReference type="ARBA" id="ARBA00022692"/>
    </source>
</evidence>
<feature type="transmembrane region" description="Helical" evidence="10">
    <location>
        <begin position="218"/>
        <end position="241"/>
    </location>
</feature>
<evidence type="ECO:0000256" key="1">
    <source>
        <dbReference type="ARBA" id="ARBA00004651"/>
    </source>
</evidence>
<sequence length="253" mass="28897">MYQTLIFRPLYNGLVGIIDVLPWIDLGMAVIIFTVIVKLILFPLSRTSILTQARMKEVEPEMAQLKAKYANDRQVQAMKIMELYKSKGIRPFSGILLLLIQLPILLALISVFYKIIPDIHPEFLYNFISVPVIKTHFLGLIDLTQKSLILSFITAGAQFFQLYFSPAVRAQTRQSKTTPTNVDFSSQLAGSMNKQMKFLLPILAFVSTYWIIPSQFPAAAAIIAIYWTVSTLFTLVQELFIMYRYSRKVRIVS</sequence>
<organism evidence="12 13">
    <name type="scientific">Candidatus Taylorbacteria bacterium RIFCSPHIGHO2_02_FULL_44_12</name>
    <dbReference type="NCBI Taxonomy" id="1802308"/>
    <lineage>
        <taxon>Bacteria</taxon>
        <taxon>Candidatus Tayloriibacteriota</taxon>
    </lineage>
</organism>
<accession>A0A1G2MLD2</accession>
<comment type="similarity">
    <text evidence="9">Belongs to the OXA1/ALB3/YidC family.</text>
</comment>
<feature type="transmembrane region" description="Helical" evidence="10">
    <location>
        <begin position="20"/>
        <end position="44"/>
    </location>
</feature>
<reference evidence="12 13" key="1">
    <citation type="journal article" date="2016" name="Nat. Commun.">
        <title>Thousands of microbial genomes shed light on interconnected biogeochemical processes in an aquifer system.</title>
        <authorList>
            <person name="Anantharaman K."/>
            <person name="Brown C.T."/>
            <person name="Hug L.A."/>
            <person name="Sharon I."/>
            <person name="Castelle C.J."/>
            <person name="Probst A.J."/>
            <person name="Thomas B.C."/>
            <person name="Singh A."/>
            <person name="Wilkins M.J."/>
            <person name="Karaoz U."/>
            <person name="Brodie E.L."/>
            <person name="Williams K.H."/>
            <person name="Hubbard S.S."/>
            <person name="Banfield J.F."/>
        </authorList>
    </citation>
    <scope>NUCLEOTIDE SEQUENCE [LARGE SCALE GENOMIC DNA]</scope>
</reference>
<evidence type="ECO:0000256" key="9">
    <source>
        <dbReference type="RuleBase" id="RU003945"/>
    </source>
</evidence>